<dbReference type="Pfam" id="PF00005">
    <property type="entry name" value="ABC_tran"/>
    <property type="match status" value="1"/>
</dbReference>
<feature type="domain" description="ABC transporter" evidence="11">
    <location>
        <begin position="377"/>
        <end position="612"/>
    </location>
</feature>
<dbReference type="Gene3D" id="3.40.50.300">
    <property type="entry name" value="P-loop containing nucleotide triphosphate hydrolases"/>
    <property type="match status" value="1"/>
</dbReference>
<dbReference type="CDD" id="cd18564">
    <property type="entry name" value="ABC_6TM_exporter_like"/>
    <property type="match status" value="1"/>
</dbReference>
<comment type="similarity">
    <text evidence="9">Belongs to the ABC transporter superfamily. Siderophore-Fe(3+) uptake transporter (SIUT) (TC 3.A.1.21) family.</text>
</comment>
<organism evidence="13 14">
    <name type="scientific">Rubrobacter tropicus</name>
    <dbReference type="NCBI Taxonomy" id="2653851"/>
    <lineage>
        <taxon>Bacteria</taxon>
        <taxon>Bacillati</taxon>
        <taxon>Actinomycetota</taxon>
        <taxon>Rubrobacteria</taxon>
        <taxon>Rubrobacterales</taxon>
        <taxon>Rubrobacteraceae</taxon>
        <taxon>Rubrobacter</taxon>
    </lineage>
</organism>
<evidence type="ECO:0000256" key="5">
    <source>
        <dbReference type="ARBA" id="ARBA00022741"/>
    </source>
</evidence>
<dbReference type="InterPro" id="IPR036640">
    <property type="entry name" value="ABC1_TM_sf"/>
</dbReference>
<dbReference type="GO" id="GO:0005524">
    <property type="term" value="F:ATP binding"/>
    <property type="evidence" value="ECO:0007669"/>
    <property type="project" value="UniProtKB-KW"/>
</dbReference>
<reference evidence="13 14" key="1">
    <citation type="submission" date="2019-10" db="EMBL/GenBank/DDBJ databases">
        <title>Rubrobacter sp nov SCSIO 52090 isolated from a deep-sea sediment in the South China Sea.</title>
        <authorList>
            <person name="Chen R.W."/>
        </authorList>
    </citation>
    <scope>NUCLEOTIDE SEQUENCE [LARGE SCALE GENOMIC DNA]</scope>
    <source>
        <strain evidence="13 14">SCSIO 52909</strain>
    </source>
</reference>
<dbReference type="GO" id="GO:0005886">
    <property type="term" value="C:plasma membrane"/>
    <property type="evidence" value="ECO:0007669"/>
    <property type="project" value="UniProtKB-SubCell"/>
</dbReference>
<evidence type="ECO:0000256" key="10">
    <source>
        <dbReference type="SAM" id="Phobius"/>
    </source>
</evidence>
<keyword evidence="8 10" id="KW-0472">Membrane</keyword>
<dbReference type="FunFam" id="3.40.50.300:FF:000221">
    <property type="entry name" value="Multidrug ABC transporter ATP-binding protein"/>
    <property type="match status" value="1"/>
</dbReference>
<comment type="subcellular location">
    <subcellularLocation>
        <location evidence="1">Cell inner membrane</location>
        <topology evidence="1">Multi-pass membrane protein</topology>
    </subcellularLocation>
</comment>
<dbReference type="SUPFAM" id="SSF90123">
    <property type="entry name" value="ABC transporter transmembrane region"/>
    <property type="match status" value="1"/>
</dbReference>
<dbReference type="GO" id="GO:0015421">
    <property type="term" value="F:ABC-type oligopeptide transporter activity"/>
    <property type="evidence" value="ECO:0007669"/>
    <property type="project" value="TreeGrafter"/>
</dbReference>
<keyword evidence="5" id="KW-0547">Nucleotide-binding</keyword>
<evidence type="ECO:0000256" key="3">
    <source>
        <dbReference type="ARBA" id="ARBA00022475"/>
    </source>
</evidence>
<evidence type="ECO:0000313" key="14">
    <source>
        <dbReference type="Proteomes" id="UP000501452"/>
    </source>
</evidence>
<feature type="transmembrane region" description="Helical" evidence="10">
    <location>
        <begin position="284"/>
        <end position="304"/>
    </location>
</feature>
<feature type="transmembrane region" description="Helical" evidence="10">
    <location>
        <begin position="310"/>
        <end position="334"/>
    </location>
</feature>
<accession>A0A6G8Q5D5</accession>
<sequence length="620" mass="68541">MPRTFYPVGLRYPIRVDRLIEARAGLRRTRETLSNFTPFLKTRRKGLLFALFVLLVETGTSLAQPWPLALTIDYVLTDNEPVPAFLPGFLQDKAALLAAIAFLIVFIFMLTRSIASFRRFLLQKLGQETVFDMRESLYAKVHALGLDYHGKKRTGDTITRVTSDVKEVRTLLVDSVVEVLSSVMILLGMLVVMLWMNWQLTLLALVTVPFLFLAVSRYRRALVERMRVVRTKEGIIASVMQEAITGIRAVKLFARENDEMERFRKESRESLRASVDSAVIEAKFSTVLGIVGGIGTALVVYFGARQVLSGALSLGDLTVFVAYLALFLSPLWALSRQVNQIGKSLVSGERIIELLNANPTVKDEPGAVQAPPFEGNVAFENVRFAYEDEAGEVLRGVDFEVEAGSRVALVGVSGAGKTTVTSLVARLYDPWQGRVLIDGRDVKDFTLKSLRDEITFVPQDPMLFRATVADNISYGKPGADRDEIEAVANLAGADDFINGMPEGYDTMLSERGESLSGGQRQRISIARAMLRDTPILILDEPQSGLDAEAASAVEESWRALTAGRTTFVIAHELRLVRNVDQILVLEEGRVAEAGTHEDLVSSGGLYARLLSLQERDPVQP</sequence>
<feature type="transmembrane region" description="Helical" evidence="10">
    <location>
        <begin position="176"/>
        <end position="196"/>
    </location>
</feature>
<dbReference type="PROSITE" id="PS50929">
    <property type="entry name" value="ABC_TM1F"/>
    <property type="match status" value="1"/>
</dbReference>
<evidence type="ECO:0000256" key="7">
    <source>
        <dbReference type="ARBA" id="ARBA00022989"/>
    </source>
</evidence>
<protein>
    <submittedName>
        <fullName evidence="13">ATP-binding cassette domain-containing protein</fullName>
    </submittedName>
</protein>
<keyword evidence="6 13" id="KW-0067">ATP-binding</keyword>
<dbReference type="PROSITE" id="PS50893">
    <property type="entry name" value="ABC_TRANSPORTER_2"/>
    <property type="match status" value="1"/>
</dbReference>
<proteinExistence type="inferred from homology"/>
<gene>
    <name evidence="13" type="ORF">GBA63_02545</name>
</gene>
<evidence type="ECO:0000259" key="11">
    <source>
        <dbReference type="PROSITE" id="PS50893"/>
    </source>
</evidence>
<dbReference type="InterPro" id="IPR017871">
    <property type="entry name" value="ABC_transporter-like_CS"/>
</dbReference>
<evidence type="ECO:0000256" key="2">
    <source>
        <dbReference type="ARBA" id="ARBA00022448"/>
    </source>
</evidence>
<evidence type="ECO:0000256" key="1">
    <source>
        <dbReference type="ARBA" id="ARBA00004429"/>
    </source>
</evidence>
<dbReference type="InterPro" id="IPR011527">
    <property type="entry name" value="ABC1_TM_dom"/>
</dbReference>
<dbReference type="InterPro" id="IPR003439">
    <property type="entry name" value="ABC_transporter-like_ATP-bd"/>
</dbReference>
<keyword evidence="7 10" id="KW-1133">Transmembrane helix</keyword>
<dbReference type="PANTHER" id="PTHR43394">
    <property type="entry name" value="ATP-DEPENDENT PERMEASE MDL1, MITOCHONDRIAL"/>
    <property type="match status" value="1"/>
</dbReference>
<dbReference type="InterPro" id="IPR039421">
    <property type="entry name" value="Type_1_exporter"/>
</dbReference>
<evidence type="ECO:0000259" key="12">
    <source>
        <dbReference type="PROSITE" id="PS50929"/>
    </source>
</evidence>
<keyword evidence="4 10" id="KW-0812">Transmembrane</keyword>
<dbReference type="KEGG" id="rub:GBA63_02545"/>
<keyword evidence="2" id="KW-0813">Transport</keyword>
<evidence type="ECO:0000256" key="8">
    <source>
        <dbReference type="ARBA" id="ARBA00023136"/>
    </source>
</evidence>
<dbReference type="Pfam" id="PF00664">
    <property type="entry name" value="ABC_membrane"/>
    <property type="match status" value="1"/>
</dbReference>
<feature type="transmembrane region" description="Helical" evidence="10">
    <location>
        <begin position="94"/>
        <end position="115"/>
    </location>
</feature>
<dbReference type="InterPro" id="IPR003593">
    <property type="entry name" value="AAA+_ATPase"/>
</dbReference>
<evidence type="ECO:0000256" key="4">
    <source>
        <dbReference type="ARBA" id="ARBA00022692"/>
    </source>
</evidence>
<name>A0A6G8Q5D5_9ACTN</name>
<evidence type="ECO:0000313" key="13">
    <source>
        <dbReference type="EMBL" id="QIN81629.1"/>
    </source>
</evidence>
<dbReference type="Gene3D" id="1.20.1560.10">
    <property type="entry name" value="ABC transporter type 1, transmembrane domain"/>
    <property type="match status" value="1"/>
</dbReference>
<feature type="transmembrane region" description="Helical" evidence="10">
    <location>
        <begin position="202"/>
        <end position="218"/>
    </location>
</feature>
<dbReference type="SMART" id="SM00382">
    <property type="entry name" value="AAA"/>
    <property type="match status" value="1"/>
</dbReference>
<dbReference type="AlphaFoldDB" id="A0A6G8Q5D5"/>
<dbReference type="SUPFAM" id="SSF52540">
    <property type="entry name" value="P-loop containing nucleoside triphosphate hydrolases"/>
    <property type="match status" value="1"/>
</dbReference>
<evidence type="ECO:0000256" key="6">
    <source>
        <dbReference type="ARBA" id="ARBA00022840"/>
    </source>
</evidence>
<dbReference type="GO" id="GO:0016887">
    <property type="term" value="F:ATP hydrolysis activity"/>
    <property type="evidence" value="ECO:0007669"/>
    <property type="project" value="InterPro"/>
</dbReference>
<dbReference type="PANTHER" id="PTHR43394:SF1">
    <property type="entry name" value="ATP-BINDING CASSETTE SUB-FAMILY B MEMBER 10, MITOCHONDRIAL"/>
    <property type="match status" value="1"/>
</dbReference>
<dbReference type="Proteomes" id="UP000501452">
    <property type="component" value="Chromosome"/>
</dbReference>
<keyword evidence="3" id="KW-1003">Cell membrane</keyword>
<keyword evidence="14" id="KW-1185">Reference proteome</keyword>
<dbReference type="EMBL" id="CP045119">
    <property type="protein sequence ID" value="QIN81629.1"/>
    <property type="molecule type" value="Genomic_DNA"/>
</dbReference>
<dbReference type="InterPro" id="IPR027417">
    <property type="entry name" value="P-loop_NTPase"/>
</dbReference>
<feature type="domain" description="ABC transmembrane type-1" evidence="12">
    <location>
        <begin position="48"/>
        <end position="343"/>
    </location>
</feature>
<evidence type="ECO:0000256" key="9">
    <source>
        <dbReference type="ARBA" id="ARBA00023455"/>
    </source>
</evidence>
<dbReference type="PROSITE" id="PS00211">
    <property type="entry name" value="ABC_TRANSPORTER_1"/>
    <property type="match status" value="1"/>
</dbReference>
<feature type="transmembrane region" description="Helical" evidence="10">
    <location>
        <begin position="47"/>
        <end position="66"/>
    </location>
</feature>